<organism evidence="4 5">
    <name type="scientific">Mucuna pruriens</name>
    <name type="common">Velvet bean</name>
    <name type="synonym">Dolichos pruriens</name>
    <dbReference type="NCBI Taxonomy" id="157652"/>
    <lineage>
        <taxon>Eukaryota</taxon>
        <taxon>Viridiplantae</taxon>
        <taxon>Streptophyta</taxon>
        <taxon>Embryophyta</taxon>
        <taxon>Tracheophyta</taxon>
        <taxon>Spermatophyta</taxon>
        <taxon>Magnoliopsida</taxon>
        <taxon>eudicotyledons</taxon>
        <taxon>Gunneridae</taxon>
        <taxon>Pentapetalae</taxon>
        <taxon>rosids</taxon>
        <taxon>fabids</taxon>
        <taxon>Fabales</taxon>
        <taxon>Fabaceae</taxon>
        <taxon>Papilionoideae</taxon>
        <taxon>50 kb inversion clade</taxon>
        <taxon>NPAAA clade</taxon>
        <taxon>indigoferoid/millettioid clade</taxon>
        <taxon>Phaseoleae</taxon>
        <taxon>Mucuna</taxon>
    </lineage>
</organism>
<protein>
    <submittedName>
        <fullName evidence="4">Uncharacterized protein</fullName>
    </submittedName>
</protein>
<evidence type="ECO:0000259" key="3">
    <source>
        <dbReference type="Pfam" id="PF25276"/>
    </source>
</evidence>
<feature type="transmembrane region" description="Helical" evidence="1">
    <location>
        <begin position="78"/>
        <end position="100"/>
    </location>
</feature>
<keyword evidence="1" id="KW-0812">Transmembrane</keyword>
<feature type="domain" description="DUF7870" evidence="3">
    <location>
        <begin position="319"/>
        <end position="418"/>
    </location>
</feature>
<keyword evidence="1" id="KW-0472">Membrane</keyword>
<dbReference type="SUPFAM" id="SSF53335">
    <property type="entry name" value="S-adenosyl-L-methionine-dependent methyltransferases"/>
    <property type="match status" value="2"/>
</dbReference>
<proteinExistence type="predicted"/>
<evidence type="ECO:0000259" key="2">
    <source>
        <dbReference type="Pfam" id="PF08241"/>
    </source>
</evidence>
<dbReference type="Pfam" id="PF25276">
    <property type="entry name" value="DUF7870"/>
    <property type="match status" value="2"/>
</dbReference>
<reference evidence="4" key="1">
    <citation type="submission" date="2018-05" db="EMBL/GenBank/DDBJ databases">
        <title>Draft genome of Mucuna pruriens seed.</title>
        <authorList>
            <person name="Nnadi N.E."/>
            <person name="Vos R."/>
            <person name="Hasami M.H."/>
            <person name="Devisetty U.K."/>
            <person name="Aguiy J.C."/>
        </authorList>
    </citation>
    <scope>NUCLEOTIDE SEQUENCE [LARGE SCALE GENOMIC DNA]</scope>
    <source>
        <strain evidence="4">JCA_2017</strain>
    </source>
</reference>
<name>A0A371F7H7_MUCPR</name>
<dbReference type="STRING" id="157652.A0A371F7H7"/>
<dbReference type="InterPro" id="IPR013216">
    <property type="entry name" value="Methyltransf_11"/>
</dbReference>
<feature type="domain" description="Methyltransferase type 11" evidence="2">
    <location>
        <begin position="197"/>
        <end position="245"/>
    </location>
</feature>
<keyword evidence="1" id="KW-1133">Transmembrane helix</keyword>
<dbReference type="PANTHER" id="PTHR44843:SF14">
    <property type="entry name" value="METHYLTRANSFERASE TYPE 11 DOMAIN-CONTAINING PROTEIN"/>
    <property type="match status" value="1"/>
</dbReference>
<dbReference type="InterPro" id="IPR029063">
    <property type="entry name" value="SAM-dependent_MTases_sf"/>
</dbReference>
<dbReference type="Proteomes" id="UP000257109">
    <property type="component" value="Unassembled WGS sequence"/>
</dbReference>
<dbReference type="Pfam" id="PF08241">
    <property type="entry name" value="Methyltransf_11"/>
    <property type="match status" value="1"/>
</dbReference>
<dbReference type="Gene3D" id="3.40.50.150">
    <property type="entry name" value="Vaccinia Virus protein VP39"/>
    <property type="match status" value="2"/>
</dbReference>
<comment type="caution">
    <text evidence="4">The sequence shown here is derived from an EMBL/GenBank/DDBJ whole genome shotgun (WGS) entry which is preliminary data.</text>
</comment>
<evidence type="ECO:0000313" key="4">
    <source>
        <dbReference type="EMBL" id="RDX74225.1"/>
    </source>
</evidence>
<keyword evidence="5" id="KW-1185">Reference proteome</keyword>
<dbReference type="AlphaFoldDB" id="A0A371F7H7"/>
<evidence type="ECO:0000256" key="1">
    <source>
        <dbReference type="SAM" id="Phobius"/>
    </source>
</evidence>
<dbReference type="PANTHER" id="PTHR44843">
    <property type="entry name" value="METHYLTRANSFERASE"/>
    <property type="match status" value="1"/>
</dbReference>
<dbReference type="GO" id="GO:0008757">
    <property type="term" value="F:S-adenosylmethionine-dependent methyltransferase activity"/>
    <property type="evidence" value="ECO:0007669"/>
    <property type="project" value="InterPro"/>
</dbReference>
<gene>
    <name evidence="4" type="ORF">CR513_46054</name>
</gene>
<accession>A0A371F7H7</accession>
<evidence type="ECO:0000313" key="5">
    <source>
        <dbReference type="Proteomes" id="UP000257109"/>
    </source>
</evidence>
<dbReference type="EMBL" id="QJKJ01010247">
    <property type="protein sequence ID" value="RDX74225.1"/>
    <property type="molecule type" value="Genomic_DNA"/>
</dbReference>
<dbReference type="InterPro" id="IPR057192">
    <property type="entry name" value="DUF7870"/>
</dbReference>
<feature type="domain" description="DUF7870" evidence="3">
    <location>
        <begin position="456"/>
        <end position="519"/>
    </location>
</feature>
<feature type="non-terminal residue" evidence="4">
    <location>
        <position position="1"/>
    </location>
</feature>
<sequence length="555" mass="63065">MAFWQNNHHLLRLHGYSDVFSLNRRQVKPVTFPFYPRIYTRFSNPTPLSQNSFFFFPVVTPHRSMDPPAAKHGFLRNILVRLFSFAVLIFAARFAIIVTVHGGSCDSADFCFFSDNHNLSDPARFSDAGYPFSGKNWRRSVEHYAAFFQDLISDGSLSPNSRALCIDTPAGEDVLALKEVGVVDSVGIFKKPSPPLIVHGDGRRHPFSDDAFDFEFSGSGGLERSPRPAEFAAEICRTLRPGGFVEVHAAVRDAYSFDSFLELFNCCELIRTREINGVDSSPILEILMKKKNPNLEIETRVNFVNNKCSVPVYKREIVKNAEALIEEEPLKPWVTLKKNVKNIKYLSSLVDISFKNRYVYVDVGAKSYGSSIGSWFRKQYPKQNRTFEVYAIEADKSFHEEYSEKKGVTLLPYAAWVRNETLFFEITRDPSKKVMMKGRGMGRINPVQTSSSHMGDMDKIQGFDFAEWLKSAVTRRDFVVVKMDVEGTEFHLIPRLIQTGAICLIDELFLECHYNKWQRCCPGQRSASIPWLLKIECLKRSIAAGAGLFLNKGSI</sequence>
<dbReference type="OrthoDB" id="10006218at2759"/>